<dbReference type="InParanoid" id="A0A665VZV4"/>
<accession>A0A665VZV4</accession>
<protein>
    <submittedName>
        <fullName evidence="1">Uncharacterized protein</fullName>
    </submittedName>
</protein>
<name>A0A665VZV4_ECHNA</name>
<evidence type="ECO:0000313" key="1">
    <source>
        <dbReference type="Ensembl" id="ENSENLP00000037170.1"/>
    </source>
</evidence>
<dbReference type="Ensembl" id="ENSENLT00000038166.1">
    <property type="protein sequence ID" value="ENSENLP00000037170.1"/>
    <property type="gene ID" value="ENSENLG00000016123.1"/>
</dbReference>
<evidence type="ECO:0000313" key="2">
    <source>
        <dbReference type="Proteomes" id="UP000472264"/>
    </source>
</evidence>
<sequence>MRSASARQHGSSSSPLLPVRLSRVSVEDIDVLVEEKLHKLSRLQELPLAAQDAGSLL</sequence>
<proteinExistence type="predicted"/>
<reference evidence="1" key="1">
    <citation type="submission" date="2021-04" db="EMBL/GenBank/DDBJ databases">
        <authorList>
            <consortium name="Wellcome Sanger Institute Data Sharing"/>
        </authorList>
    </citation>
    <scope>NUCLEOTIDE SEQUENCE [LARGE SCALE GENOMIC DNA]</scope>
</reference>
<reference evidence="1" key="2">
    <citation type="submission" date="2025-08" db="UniProtKB">
        <authorList>
            <consortium name="Ensembl"/>
        </authorList>
    </citation>
    <scope>IDENTIFICATION</scope>
</reference>
<reference evidence="1" key="3">
    <citation type="submission" date="2025-09" db="UniProtKB">
        <authorList>
            <consortium name="Ensembl"/>
        </authorList>
    </citation>
    <scope>IDENTIFICATION</scope>
</reference>
<organism evidence="1 2">
    <name type="scientific">Echeneis naucrates</name>
    <name type="common">Live sharksucker</name>
    <dbReference type="NCBI Taxonomy" id="173247"/>
    <lineage>
        <taxon>Eukaryota</taxon>
        <taxon>Metazoa</taxon>
        <taxon>Chordata</taxon>
        <taxon>Craniata</taxon>
        <taxon>Vertebrata</taxon>
        <taxon>Euteleostomi</taxon>
        <taxon>Actinopterygii</taxon>
        <taxon>Neopterygii</taxon>
        <taxon>Teleostei</taxon>
        <taxon>Neoteleostei</taxon>
        <taxon>Acanthomorphata</taxon>
        <taxon>Carangaria</taxon>
        <taxon>Carangiformes</taxon>
        <taxon>Echeneidae</taxon>
        <taxon>Echeneis</taxon>
    </lineage>
</organism>
<dbReference type="AlphaFoldDB" id="A0A665VZV4"/>
<dbReference type="Proteomes" id="UP000472264">
    <property type="component" value="Chromosome 5"/>
</dbReference>
<keyword evidence="2" id="KW-1185">Reference proteome</keyword>